<evidence type="ECO:0000256" key="1">
    <source>
        <dbReference type="ARBA" id="ARBA00001946"/>
    </source>
</evidence>
<dbReference type="GO" id="GO:0016787">
    <property type="term" value="F:hydrolase activity"/>
    <property type="evidence" value="ECO:0007669"/>
    <property type="project" value="UniProtKB-KW"/>
</dbReference>
<dbReference type="HAMAP" id="MF_01471">
    <property type="entry name" value="Cas2"/>
    <property type="match status" value="1"/>
</dbReference>
<comment type="cofactor">
    <cofactor evidence="1 9">
        <name>Mg(2+)</name>
        <dbReference type="ChEBI" id="CHEBI:18420"/>
    </cofactor>
</comment>
<evidence type="ECO:0000256" key="7">
    <source>
        <dbReference type="ARBA" id="ARBA00022842"/>
    </source>
</evidence>
<comment type="function">
    <text evidence="9">CRISPR (clustered regularly interspaced short palindromic repeat), is an adaptive immune system that provides protection against mobile genetic elements (viruses, transposable elements and conjugative plasmids). CRISPR clusters contain sequences complementary to antecedent mobile elements and target invading nucleic acids. CRISPR clusters are transcribed and processed into CRISPR RNA (crRNA). Functions as a ssRNA-specific endoribonuclease. Involved in the integration of spacer DNA into the CRISPR cassette.</text>
</comment>
<gene>
    <name evidence="9" type="primary">cas2</name>
    <name evidence="10" type="ORF">RxyAA322_17140</name>
</gene>
<evidence type="ECO:0000313" key="10">
    <source>
        <dbReference type="EMBL" id="BBL79860.1"/>
    </source>
</evidence>
<dbReference type="AlphaFoldDB" id="A0A510HIQ1"/>
<comment type="subunit">
    <text evidence="9">Homodimer, forms a heterotetramer with a Cas1 homodimer.</text>
</comment>
<sequence length="84" mass="9721">MGYVLLIYDIPDDGIRHKISERCKDYGLSRIQYSAFAGELDRNRREELMLRLKKTLGRKEGNIRLQPVCTRDLALAKEVVVEPS</sequence>
<dbReference type="GO" id="GO:0051607">
    <property type="term" value="P:defense response to virus"/>
    <property type="evidence" value="ECO:0007669"/>
    <property type="project" value="UniProtKB-UniRule"/>
</dbReference>
<evidence type="ECO:0000313" key="11">
    <source>
        <dbReference type="Proteomes" id="UP000318065"/>
    </source>
</evidence>
<dbReference type="GO" id="GO:0046872">
    <property type="term" value="F:metal ion binding"/>
    <property type="evidence" value="ECO:0007669"/>
    <property type="project" value="UniProtKB-UniRule"/>
</dbReference>
<dbReference type="NCBIfam" id="TIGR01573">
    <property type="entry name" value="cas2"/>
    <property type="match status" value="1"/>
</dbReference>
<dbReference type="EMBL" id="AP019791">
    <property type="protein sequence ID" value="BBL79860.1"/>
    <property type="molecule type" value="Genomic_DNA"/>
</dbReference>
<keyword evidence="6 9" id="KW-0378">Hydrolase</keyword>
<dbReference type="Gene3D" id="3.30.70.240">
    <property type="match status" value="1"/>
</dbReference>
<keyword evidence="8 9" id="KW-0051">Antiviral defense</keyword>
<dbReference type="RefSeq" id="WP_172620753.1">
    <property type="nucleotide sequence ID" value="NZ_AP019791.1"/>
</dbReference>
<name>A0A510HIQ1_9ACTN</name>
<keyword evidence="4 9" id="KW-0479">Metal-binding</keyword>
<dbReference type="CDD" id="cd09725">
    <property type="entry name" value="Cas2_I_II_III"/>
    <property type="match status" value="1"/>
</dbReference>
<evidence type="ECO:0000256" key="8">
    <source>
        <dbReference type="ARBA" id="ARBA00023118"/>
    </source>
</evidence>
<proteinExistence type="inferred from homology"/>
<comment type="similarity">
    <text evidence="2 9">Belongs to the CRISPR-associated endoribonuclease Cas2 protein family.</text>
</comment>
<dbReference type="EC" id="3.1.-.-" evidence="9"/>
<dbReference type="PANTHER" id="PTHR34405:SF3">
    <property type="entry name" value="CRISPR-ASSOCIATED ENDORIBONUCLEASE CAS2 3"/>
    <property type="match status" value="1"/>
</dbReference>
<dbReference type="Proteomes" id="UP000318065">
    <property type="component" value="Chromosome"/>
</dbReference>
<evidence type="ECO:0000256" key="2">
    <source>
        <dbReference type="ARBA" id="ARBA00009959"/>
    </source>
</evidence>
<accession>A0A510HIQ1</accession>
<dbReference type="Pfam" id="PF09827">
    <property type="entry name" value="CRISPR_Cas2"/>
    <property type="match status" value="1"/>
</dbReference>
<organism evidence="10 11">
    <name type="scientific">Rubrobacter xylanophilus</name>
    <dbReference type="NCBI Taxonomy" id="49319"/>
    <lineage>
        <taxon>Bacteria</taxon>
        <taxon>Bacillati</taxon>
        <taxon>Actinomycetota</taxon>
        <taxon>Rubrobacteria</taxon>
        <taxon>Rubrobacterales</taxon>
        <taxon>Rubrobacteraceae</taxon>
        <taxon>Rubrobacter</taxon>
    </lineage>
</organism>
<dbReference type="InterPro" id="IPR021127">
    <property type="entry name" value="CRISPR_associated_Cas2"/>
</dbReference>
<keyword evidence="3 9" id="KW-0540">Nuclease</keyword>
<dbReference type="GO" id="GO:0043571">
    <property type="term" value="P:maintenance of CRISPR repeat elements"/>
    <property type="evidence" value="ECO:0007669"/>
    <property type="project" value="UniProtKB-UniRule"/>
</dbReference>
<keyword evidence="5 9" id="KW-0255">Endonuclease</keyword>
<dbReference type="GO" id="GO:0004521">
    <property type="term" value="F:RNA endonuclease activity"/>
    <property type="evidence" value="ECO:0007669"/>
    <property type="project" value="InterPro"/>
</dbReference>
<evidence type="ECO:0000256" key="3">
    <source>
        <dbReference type="ARBA" id="ARBA00022722"/>
    </source>
</evidence>
<dbReference type="PANTHER" id="PTHR34405">
    <property type="entry name" value="CRISPR-ASSOCIATED ENDORIBONUCLEASE CAS2"/>
    <property type="match status" value="1"/>
</dbReference>
<keyword evidence="7 9" id="KW-0460">Magnesium</keyword>
<reference evidence="10" key="1">
    <citation type="journal article" date="2019" name="Microbiol. Resour. Announc.">
        <title>Complete Genome Sequence of Rubrobacter xylanophilus Strain AA3-22, Isolated from Arima Onsen in Japan.</title>
        <authorList>
            <person name="Tomariguchi N."/>
            <person name="Miyazaki K."/>
        </authorList>
    </citation>
    <scope>NUCLEOTIDE SEQUENCE [LARGE SCALE GENOMIC DNA]</scope>
    <source>
        <strain evidence="10">AA3-22</strain>
    </source>
</reference>
<evidence type="ECO:0000256" key="5">
    <source>
        <dbReference type="ARBA" id="ARBA00022759"/>
    </source>
</evidence>
<keyword evidence="11" id="KW-1185">Reference proteome</keyword>
<protein>
    <recommendedName>
        <fullName evidence="9">CRISPR-associated endoribonuclease Cas2</fullName>
        <ecNumber evidence="9">3.1.-.-</ecNumber>
    </recommendedName>
</protein>
<evidence type="ECO:0000256" key="9">
    <source>
        <dbReference type="HAMAP-Rule" id="MF_01471"/>
    </source>
</evidence>
<evidence type="ECO:0000256" key="4">
    <source>
        <dbReference type="ARBA" id="ARBA00022723"/>
    </source>
</evidence>
<dbReference type="SUPFAM" id="SSF143430">
    <property type="entry name" value="TTP0101/SSO1404-like"/>
    <property type="match status" value="1"/>
</dbReference>
<feature type="binding site" evidence="9">
    <location>
        <position position="9"/>
    </location>
    <ligand>
        <name>Mg(2+)</name>
        <dbReference type="ChEBI" id="CHEBI:18420"/>
        <note>catalytic</note>
    </ligand>
</feature>
<evidence type="ECO:0000256" key="6">
    <source>
        <dbReference type="ARBA" id="ARBA00022801"/>
    </source>
</evidence>
<dbReference type="InterPro" id="IPR019199">
    <property type="entry name" value="Virulence_VapD/CRISPR_Cas2"/>
</dbReference>